<dbReference type="GO" id="GO:0003934">
    <property type="term" value="F:GTP cyclohydrolase I activity"/>
    <property type="evidence" value="ECO:0007669"/>
    <property type="project" value="UniProtKB-EC"/>
</dbReference>
<dbReference type="InterPro" id="IPR020602">
    <property type="entry name" value="GTP_CycHdrlase_I_dom"/>
</dbReference>
<evidence type="ECO:0000256" key="2">
    <source>
        <dbReference type="ARBA" id="ARBA00008085"/>
    </source>
</evidence>
<dbReference type="SUPFAM" id="SSF55620">
    <property type="entry name" value="Tetrahydrobiopterin biosynthesis enzymes-like"/>
    <property type="match status" value="1"/>
</dbReference>
<keyword evidence="5" id="KW-0378">Hydrolase</keyword>
<organism evidence="8 9">
    <name type="scientific">Zingiber officinale</name>
    <name type="common">Ginger</name>
    <name type="synonym">Amomum zingiber</name>
    <dbReference type="NCBI Taxonomy" id="94328"/>
    <lineage>
        <taxon>Eukaryota</taxon>
        <taxon>Viridiplantae</taxon>
        <taxon>Streptophyta</taxon>
        <taxon>Embryophyta</taxon>
        <taxon>Tracheophyta</taxon>
        <taxon>Spermatophyta</taxon>
        <taxon>Magnoliopsida</taxon>
        <taxon>Liliopsida</taxon>
        <taxon>Zingiberales</taxon>
        <taxon>Zingiberaceae</taxon>
        <taxon>Zingiber</taxon>
    </lineage>
</organism>
<dbReference type="Proteomes" id="UP000734854">
    <property type="component" value="Unassembled WGS sequence"/>
</dbReference>
<reference evidence="8 9" key="1">
    <citation type="submission" date="2020-08" db="EMBL/GenBank/DDBJ databases">
        <title>Plant Genome Project.</title>
        <authorList>
            <person name="Zhang R.-G."/>
        </authorList>
    </citation>
    <scope>NUCLEOTIDE SEQUENCE [LARGE SCALE GENOMIC DNA]</scope>
    <source>
        <tissue evidence="8">Rhizome</tissue>
    </source>
</reference>
<dbReference type="PANTHER" id="PTHR11109:SF7">
    <property type="entry name" value="GTP CYCLOHYDROLASE 1"/>
    <property type="match status" value="1"/>
</dbReference>
<proteinExistence type="inferred from homology"/>
<comment type="pathway">
    <text evidence="1">Cofactor biosynthesis; 7,8-dihydroneopterin triphosphate biosynthesis; 7,8-dihydroneopterin triphosphate from GTP: step 1/1.</text>
</comment>
<evidence type="ECO:0000313" key="9">
    <source>
        <dbReference type="Proteomes" id="UP000734854"/>
    </source>
</evidence>
<dbReference type="GO" id="GO:0005737">
    <property type="term" value="C:cytoplasm"/>
    <property type="evidence" value="ECO:0007669"/>
    <property type="project" value="TreeGrafter"/>
</dbReference>
<dbReference type="GO" id="GO:0005525">
    <property type="term" value="F:GTP binding"/>
    <property type="evidence" value="ECO:0007669"/>
    <property type="project" value="TreeGrafter"/>
</dbReference>
<dbReference type="GO" id="GO:0008270">
    <property type="term" value="F:zinc ion binding"/>
    <property type="evidence" value="ECO:0007669"/>
    <property type="project" value="TreeGrafter"/>
</dbReference>
<evidence type="ECO:0000256" key="6">
    <source>
        <dbReference type="ARBA" id="ARBA00030854"/>
    </source>
</evidence>
<evidence type="ECO:0000259" key="7">
    <source>
        <dbReference type="Pfam" id="PF01227"/>
    </source>
</evidence>
<dbReference type="PANTHER" id="PTHR11109">
    <property type="entry name" value="GTP CYCLOHYDROLASE I"/>
    <property type="match status" value="1"/>
</dbReference>
<protein>
    <recommendedName>
        <fullName evidence="4">GTP cyclohydrolase 1</fullName>
        <ecNumber evidence="3">3.5.4.16</ecNumber>
    </recommendedName>
    <alternativeName>
        <fullName evidence="6">GTP cyclohydrolase I</fullName>
    </alternativeName>
</protein>
<dbReference type="GO" id="GO:0046654">
    <property type="term" value="P:tetrahydrofolate biosynthetic process"/>
    <property type="evidence" value="ECO:0007669"/>
    <property type="project" value="InterPro"/>
</dbReference>
<dbReference type="InterPro" id="IPR001474">
    <property type="entry name" value="GTP_CycHdrlase_I"/>
</dbReference>
<feature type="domain" description="GTP cyclohydrolase I" evidence="7">
    <location>
        <begin position="36"/>
        <end position="150"/>
    </location>
</feature>
<evidence type="ECO:0000256" key="1">
    <source>
        <dbReference type="ARBA" id="ARBA00005080"/>
    </source>
</evidence>
<evidence type="ECO:0000256" key="3">
    <source>
        <dbReference type="ARBA" id="ARBA00012715"/>
    </source>
</evidence>
<dbReference type="Pfam" id="PF01227">
    <property type="entry name" value="GTP_cyclohydroI"/>
    <property type="match status" value="1"/>
</dbReference>
<dbReference type="FunFam" id="3.30.1130.10:FF:000007">
    <property type="entry name" value="GTP cyclohydrolase 1"/>
    <property type="match status" value="1"/>
</dbReference>
<evidence type="ECO:0000313" key="8">
    <source>
        <dbReference type="EMBL" id="KAG6480083.1"/>
    </source>
</evidence>
<evidence type="ECO:0000256" key="4">
    <source>
        <dbReference type="ARBA" id="ARBA00017272"/>
    </source>
</evidence>
<gene>
    <name evidence="8" type="ORF">ZIOFF_063561</name>
</gene>
<dbReference type="Gene3D" id="3.30.1130.10">
    <property type="match status" value="1"/>
</dbReference>
<name>A0A8J5F6Q8_ZINOF</name>
<dbReference type="UniPathway" id="UPA00848">
    <property type="reaction ID" value="UER00151"/>
</dbReference>
<accession>A0A8J5F6Q8</accession>
<dbReference type="InterPro" id="IPR043133">
    <property type="entry name" value="GTP-CH-I_C/QueF"/>
</dbReference>
<dbReference type="EC" id="3.5.4.16" evidence="3"/>
<dbReference type="GO" id="GO:0006729">
    <property type="term" value="P:tetrahydrobiopterin biosynthetic process"/>
    <property type="evidence" value="ECO:0007669"/>
    <property type="project" value="TreeGrafter"/>
</dbReference>
<keyword evidence="9" id="KW-1185">Reference proteome</keyword>
<sequence length="277" mass="30354">MKRRGYKQNVKDIVQDALFPESGLNLGIGHGGGAGGLVVVRDINLFSYCESCLLPFSIKCHVGYIPSGGRVVGLSKLSRTADVFARRLQEPKRLASEICAALHSSIKPAGVAVALQCRHMKLPEDHSSDIDSTHSTVSVSSRSGDFKEAKSSLWDDFSFLLRLRGVVIEREDTDNSHVYPWCPLRSPELPQSNGHCVRNTKNGKNNYNKLRKQKLPSAFARTRRIEADARINHKSHRAMTSPAAAAIPPAKTLLLFSLTSTEQNPELVATLSGLQPS</sequence>
<dbReference type="EMBL" id="JACMSC010000017">
    <property type="protein sequence ID" value="KAG6480083.1"/>
    <property type="molecule type" value="Genomic_DNA"/>
</dbReference>
<dbReference type="AlphaFoldDB" id="A0A8J5F6Q8"/>
<comment type="similarity">
    <text evidence="2">Belongs to the GTP cyclohydrolase I family.</text>
</comment>
<evidence type="ECO:0000256" key="5">
    <source>
        <dbReference type="ARBA" id="ARBA00022801"/>
    </source>
</evidence>
<comment type="caution">
    <text evidence="8">The sequence shown here is derived from an EMBL/GenBank/DDBJ whole genome shotgun (WGS) entry which is preliminary data.</text>
</comment>